<reference evidence="4" key="1">
    <citation type="journal article" date="2014" name="Environ. Microbiol.">
        <title>Comparative genomics of the marine bacterial genus Glaciecola reveals the high degree of genomic diversity and genomic characteristic for cold adaptation.</title>
        <authorList>
            <person name="Qin Q.L."/>
            <person name="Xie B.B."/>
            <person name="Yu Y."/>
            <person name="Shu Y.L."/>
            <person name="Rong J.C."/>
            <person name="Zhang Y.J."/>
            <person name="Zhao D.L."/>
            <person name="Chen X.L."/>
            <person name="Zhang X.Y."/>
            <person name="Chen B."/>
            <person name="Zhou B.C."/>
            <person name="Zhang Y.Z."/>
        </authorList>
    </citation>
    <scope>NUCLEOTIDE SEQUENCE [LARGE SCALE GENOMIC DNA]</scope>
    <source>
        <strain evidence="4">LMG 21857</strain>
    </source>
</reference>
<dbReference type="InterPro" id="IPR029069">
    <property type="entry name" value="HotDog_dom_sf"/>
</dbReference>
<protein>
    <submittedName>
        <fullName evidence="3">Uncharacterized protein</fullName>
    </submittedName>
</protein>
<dbReference type="PANTHER" id="PTHR45398">
    <property type="match status" value="1"/>
</dbReference>
<evidence type="ECO:0000259" key="2">
    <source>
        <dbReference type="Pfam" id="PF22818"/>
    </source>
</evidence>
<dbReference type="PANTHER" id="PTHR45398:SF1">
    <property type="entry name" value="ENZYME, PUTATIVE (JCVI)-RELATED"/>
    <property type="match status" value="1"/>
</dbReference>
<accession>K6ZT07</accession>
<gene>
    <name evidence="3" type="ORF">GPLA_2515</name>
</gene>
<dbReference type="InterPro" id="IPR000873">
    <property type="entry name" value="AMP-dep_synth/lig_dom"/>
</dbReference>
<dbReference type="Gene3D" id="3.40.50.12780">
    <property type="entry name" value="N-terminal domain of ligase-like"/>
    <property type="match status" value="1"/>
</dbReference>
<name>K6ZT07_9ALTE</name>
<dbReference type="Pfam" id="PF22818">
    <property type="entry name" value="ApeI-like"/>
    <property type="match status" value="1"/>
</dbReference>
<dbReference type="Pfam" id="PF00501">
    <property type="entry name" value="AMP-binding"/>
    <property type="match status" value="1"/>
</dbReference>
<dbReference type="InterPro" id="IPR042099">
    <property type="entry name" value="ANL_N_sf"/>
</dbReference>
<proteinExistence type="predicted"/>
<keyword evidence="4" id="KW-1185">Reference proteome</keyword>
<dbReference type="EMBL" id="BAER01000060">
    <property type="protein sequence ID" value="GAC33417.1"/>
    <property type="molecule type" value="Genomic_DNA"/>
</dbReference>
<evidence type="ECO:0000313" key="4">
    <source>
        <dbReference type="Proteomes" id="UP000006322"/>
    </source>
</evidence>
<evidence type="ECO:0000259" key="1">
    <source>
        <dbReference type="Pfam" id="PF00501"/>
    </source>
</evidence>
<evidence type="ECO:0000313" key="3">
    <source>
        <dbReference type="EMBL" id="GAC33417.1"/>
    </source>
</evidence>
<dbReference type="OrthoDB" id="9757559at2"/>
<dbReference type="RefSeq" id="WP_007105196.1">
    <property type="nucleotide sequence ID" value="NZ_BAER01000060.1"/>
</dbReference>
<dbReference type="Gene3D" id="3.30.300.30">
    <property type="match status" value="1"/>
</dbReference>
<dbReference type="SUPFAM" id="SSF54637">
    <property type="entry name" value="Thioesterase/thiol ester dehydrase-isomerase"/>
    <property type="match status" value="1"/>
</dbReference>
<dbReference type="InterPro" id="IPR045851">
    <property type="entry name" value="AMP-bd_C_sf"/>
</dbReference>
<dbReference type="STRING" id="1129793.GPLA_2515"/>
<dbReference type="Proteomes" id="UP000006322">
    <property type="component" value="Unassembled WGS sequence"/>
</dbReference>
<dbReference type="SUPFAM" id="SSF56801">
    <property type="entry name" value="Acetyl-CoA synthetase-like"/>
    <property type="match status" value="1"/>
</dbReference>
<sequence>MSSPISLSNWMVLQPDCVVAINRDEQHTTSMFVARVSVWKHTLSQYSGKRWAVYHSDPYEFLAIIYALWYTHKSACIPGDDKPATLERLCHQVDGFIGELPNAIQPADITRPLATAHMDSWRELNPQQIAVELYTSGSSGAPKAIIKTLEQLDNEIHCLQNQWPAQADAVVLSTVSHQHLYGLIFRLLRPFCAAQPVYCDICEYTEDVFNVARKQNRFVLVSSPSHISRINTLLDWQALAGQCVNIFSAAAPLEKSHAIRLSHLLNTSLWEIYGSSETGVIAWRNQSVEAHSELWQLLPSVVLTQSDDEQVHITSSFIEGGKSFALSDRIDMHPLGRFALKGRVDTIVKIEGKRVSLTGIETLLNAHAWVKESKALIVTRKRTEIAIVLAFNDEGEQALLLQGRKPIIATLRSLLSNSLETIVIPRRWRFVDALPYNKQGKLTQASLQHIVNCPADLKWPTINTRVQDENSVRINCHIPAEIRYFKGHFDKAPILPGVAQVHWAHKLAIAHFANLNRFYRLEVIKFSQVIQPNENIDIQITFNPAKQQVSFSFQSEKGVHSSGRICFD</sequence>
<dbReference type="InterPro" id="IPR054545">
    <property type="entry name" value="ApeI-like"/>
</dbReference>
<dbReference type="AlphaFoldDB" id="K6ZT07"/>
<feature type="domain" description="ApeI dehydratase-like" evidence="2">
    <location>
        <begin position="467"/>
        <end position="564"/>
    </location>
</feature>
<dbReference type="Gene3D" id="3.10.129.10">
    <property type="entry name" value="Hotdog Thioesterase"/>
    <property type="match status" value="1"/>
</dbReference>
<organism evidence="3 4">
    <name type="scientific">Paraglaciecola polaris LMG 21857</name>
    <dbReference type="NCBI Taxonomy" id="1129793"/>
    <lineage>
        <taxon>Bacteria</taxon>
        <taxon>Pseudomonadati</taxon>
        <taxon>Pseudomonadota</taxon>
        <taxon>Gammaproteobacteria</taxon>
        <taxon>Alteromonadales</taxon>
        <taxon>Alteromonadaceae</taxon>
        <taxon>Paraglaciecola</taxon>
    </lineage>
</organism>
<feature type="domain" description="AMP-dependent synthetase/ligase" evidence="1">
    <location>
        <begin position="122"/>
        <end position="284"/>
    </location>
</feature>
<comment type="caution">
    <text evidence="3">The sequence shown here is derived from an EMBL/GenBank/DDBJ whole genome shotgun (WGS) entry which is preliminary data.</text>
</comment>